<comment type="caution">
    <text evidence="1">The sequence shown here is derived from an EMBL/GenBank/DDBJ whole genome shotgun (WGS) entry which is preliminary data.</text>
</comment>
<dbReference type="AlphaFoldDB" id="A0A367ET00"/>
<evidence type="ECO:0000313" key="2">
    <source>
        <dbReference type="Proteomes" id="UP000253094"/>
    </source>
</evidence>
<accession>A0A367ET00</accession>
<dbReference type="EMBL" id="QOIL01000030">
    <property type="protein sequence ID" value="RCG21171.1"/>
    <property type="molecule type" value="Genomic_DNA"/>
</dbReference>
<keyword evidence="2" id="KW-1185">Reference proteome</keyword>
<sequence>MMLGEGAPRAIADMHAVWLEPLLPYPGTTNRWESRCLVCGHTMAPMLGNIRRGQGPCEHCGGKARLDPVVAAAVMWEAGFEPVTDYPRSNLPWHSRCLTCRSVRGRRLSHIRAGIGCRDCAGLAPTDSHLAAIEMRGREFNPLIAFPGLGAPWQSQCLNCDNEVYPRLNNLRSRQGRGCWFCAKRGLDPAAPALLYVMTHTSHGAVKIGITGTHVRPSRVKEHERHGWKLHETMTLPTGRDAYRIEQLVLRWLQTRGLRPFLTAMQMPQAGWTETFCEDHVTAPEMWQLAQKACGPR</sequence>
<dbReference type="Proteomes" id="UP000253094">
    <property type="component" value="Unassembled WGS sequence"/>
</dbReference>
<gene>
    <name evidence="1" type="ORF">DQ384_36805</name>
</gene>
<protein>
    <submittedName>
        <fullName evidence="1">Uncharacterized protein</fullName>
    </submittedName>
</protein>
<organism evidence="1 2">
    <name type="scientific">Sphaerisporangium album</name>
    <dbReference type="NCBI Taxonomy" id="509200"/>
    <lineage>
        <taxon>Bacteria</taxon>
        <taxon>Bacillati</taxon>
        <taxon>Actinomycetota</taxon>
        <taxon>Actinomycetes</taxon>
        <taxon>Streptosporangiales</taxon>
        <taxon>Streptosporangiaceae</taxon>
        <taxon>Sphaerisporangium</taxon>
    </lineage>
</organism>
<name>A0A367ET00_9ACTN</name>
<evidence type="ECO:0000313" key="1">
    <source>
        <dbReference type="EMBL" id="RCG21171.1"/>
    </source>
</evidence>
<proteinExistence type="predicted"/>
<reference evidence="1 2" key="1">
    <citation type="submission" date="2018-06" db="EMBL/GenBank/DDBJ databases">
        <title>Sphaerisporangium craniellae sp. nov., isolated from a marine sponge in the South China Sea.</title>
        <authorList>
            <person name="Li L."/>
        </authorList>
    </citation>
    <scope>NUCLEOTIDE SEQUENCE [LARGE SCALE GENOMIC DNA]</scope>
    <source>
        <strain evidence="1 2">CCTCC AA 208026</strain>
    </source>
</reference>